<comment type="similarity">
    <text evidence="3">Belongs to the TRAFAC class dynamin-like GTPase superfamily. GB1/RHD3 GTPase family.</text>
</comment>
<dbReference type="AlphaFoldDB" id="C5K7C4"/>
<evidence type="ECO:0000256" key="1">
    <source>
        <dbReference type="ARBA" id="ARBA00022741"/>
    </source>
</evidence>
<dbReference type="GO" id="GO:0003924">
    <property type="term" value="F:GTPase activity"/>
    <property type="evidence" value="ECO:0007669"/>
    <property type="project" value="InterPro"/>
</dbReference>
<dbReference type="OrthoDB" id="2135133at2759"/>
<evidence type="ECO:0000313" key="8">
    <source>
        <dbReference type="Proteomes" id="UP000007800"/>
    </source>
</evidence>
<keyword evidence="4" id="KW-0175">Coiled coil</keyword>
<name>C5K7C4_PERM5</name>
<dbReference type="InParanoid" id="C5K7C4"/>
<keyword evidence="1" id="KW-0547">Nucleotide-binding</keyword>
<dbReference type="GO" id="GO:0005525">
    <property type="term" value="F:GTP binding"/>
    <property type="evidence" value="ECO:0007669"/>
    <property type="project" value="UniProtKB-KW"/>
</dbReference>
<dbReference type="OMA" id="WVQVQHE"/>
<reference evidence="7 8" key="1">
    <citation type="submission" date="2008-07" db="EMBL/GenBank/DDBJ databases">
        <authorList>
            <person name="El-Sayed N."/>
            <person name="Caler E."/>
            <person name="Inman J."/>
            <person name="Amedeo P."/>
            <person name="Hass B."/>
            <person name="Wortman J."/>
        </authorList>
    </citation>
    <scope>NUCLEOTIDE SEQUENCE [LARGE SCALE GENOMIC DNA]</scope>
    <source>
        <strain evidence="8">ATCC 50983 / TXsc</strain>
    </source>
</reference>
<evidence type="ECO:0000256" key="5">
    <source>
        <dbReference type="SAM" id="MobiDB-lite"/>
    </source>
</evidence>
<dbReference type="SUPFAM" id="SSF52540">
    <property type="entry name" value="P-loop containing nucleoside triphosphate hydrolases"/>
    <property type="match status" value="1"/>
</dbReference>
<accession>C5K7C4</accession>
<proteinExistence type="inferred from homology"/>
<dbReference type="InterPro" id="IPR030386">
    <property type="entry name" value="G_GB1_RHD3_dom"/>
</dbReference>
<sequence length="1049" mass="115550">MSTIIDNNTPLSVSRRASNTTVYYNYEDPKKAANCSGTLYPPPKPPSGHIAGLPSAGHRSTPSNTSAAVSEHFHHGGSSTMPGTPNLAASTNSSCISPCVQASQLPQGSTVEYYSQSLGRWIPAKVMSVIPPDDPRAGGSKVGLVHLDCKPMARVEQVRYAGPPAGMPLYSGGPLSSAPTPNFIDVPAAFSMFNSSSPPSFIPGPSVGPPTVRVMRTTTIPTAYRRSSYITKTTSMAFKNPGKAVQLISFDGDKLVVNPEALALLEALGHDKQVSVVTVVGMYRTGKSYLLNRLVRGPGGSTTVNEDPQKENKLLNKLLKLGRKKNDAVNRPTPVVFETGNEVNACTQGIWMYICEEELNDKVVIFLDCEGLGSTGRDKAYDTKLMAMALLMSSVFIYNSKGCLDEAAFNGLSLVCEHATQLIREFHTEFGGAAPEGVLSASFLWILRDFVLALENENGEAISSSEYLENALRSKGNKDISKAILECFMDRDCYTLIQPTVNEDNLQKLDTIPDGKLRKEFIDQVQSLCGKVWTMAASRAVTINKYGGGTPFTPVALAAYIRKLAEHVSSSSTLAGFSLSSTWVQVQHEALASLIDSLSLAHGGEVDAMVAELPMATRELDDRLAAALRRVEIEYRRKALGEQRSVLSQQLGYLPGEESDQLYQQYLDELIQGAKAQEGRVYPLNDDKARTSAEEVAMRLADEVMPELVPGWPSEEGDLDMVLSESAKRLTEKLRWVLEEIMTTTRGPRGARLMVAAHKIIEISGLFVTELDRKAEGISHNEHLTRQQRDEALAGIDKLKKTALTDLTAKVAELEEELTRRDRREKELLGQVEGKDSEMGRLADSVRNTLSERESQLNENWEGKVEGLEKQVEQLIREKEELEDALASTEERRREAQDGQVDFESTKNNEIDMLTETLIDKTGEIARLNEELEKARAELGNAETAVKEAELALFTNARDMAADHDKNIAEWREKVEQLEAENVEVQARLREEVEGREKAIRVVYEEKAAATEAAHEAMTRLREEIKELKDRVARGGGPRSKRKCLPFCR</sequence>
<dbReference type="EMBL" id="GG671079">
    <property type="protein sequence ID" value="EER19459.1"/>
    <property type="molecule type" value="Genomic_DNA"/>
</dbReference>
<evidence type="ECO:0000256" key="4">
    <source>
        <dbReference type="SAM" id="Coils"/>
    </source>
</evidence>
<dbReference type="PROSITE" id="PS51715">
    <property type="entry name" value="G_GB1_RHD3"/>
    <property type="match status" value="1"/>
</dbReference>
<evidence type="ECO:0000313" key="7">
    <source>
        <dbReference type="EMBL" id="EER19459.1"/>
    </source>
</evidence>
<dbReference type="Proteomes" id="UP000007800">
    <property type="component" value="Unassembled WGS sequence"/>
</dbReference>
<dbReference type="Pfam" id="PF02263">
    <property type="entry name" value="GBP"/>
    <property type="match status" value="1"/>
</dbReference>
<feature type="domain" description="GB1/RHD3-type G" evidence="6">
    <location>
        <begin position="271"/>
        <end position="537"/>
    </location>
</feature>
<protein>
    <submittedName>
        <fullName evidence="7">Interferon-induced guanylate-binding protein, putative</fullName>
    </submittedName>
</protein>
<evidence type="ECO:0000256" key="2">
    <source>
        <dbReference type="ARBA" id="ARBA00023134"/>
    </source>
</evidence>
<feature type="coiled-coil region" evidence="4">
    <location>
        <begin position="804"/>
        <end position="1031"/>
    </location>
</feature>
<dbReference type="Gene3D" id="3.40.50.300">
    <property type="entry name" value="P-loop containing nucleotide triphosphate hydrolases"/>
    <property type="match status" value="1"/>
</dbReference>
<dbReference type="InterPro" id="IPR015894">
    <property type="entry name" value="Guanylate-bd_N"/>
</dbReference>
<dbReference type="InterPro" id="IPR027417">
    <property type="entry name" value="P-loop_NTPase"/>
</dbReference>
<feature type="region of interest" description="Disordered" evidence="5">
    <location>
        <begin position="40"/>
        <end position="82"/>
    </location>
</feature>
<dbReference type="PANTHER" id="PTHR10751">
    <property type="entry name" value="GUANYLATE BINDING PROTEIN"/>
    <property type="match status" value="1"/>
</dbReference>
<keyword evidence="2" id="KW-0342">GTP-binding</keyword>
<evidence type="ECO:0000256" key="3">
    <source>
        <dbReference type="PROSITE-ProRule" id="PRU01052"/>
    </source>
</evidence>
<dbReference type="GeneID" id="9039720"/>
<dbReference type="RefSeq" id="XP_002787663.1">
    <property type="nucleotide sequence ID" value="XM_002787617.1"/>
</dbReference>
<evidence type="ECO:0000259" key="6">
    <source>
        <dbReference type="PROSITE" id="PS51715"/>
    </source>
</evidence>
<organism evidence="8">
    <name type="scientific">Perkinsus marinus (strain ATCC 50983 / TXsc)</name>
    <dbReference type="NCBI Taxonomy" id="423536"/>
    <lineage>
        <taxon>Eukaryota</taxon>
        <taxon>Sar</taxon>
        <taxon>Alveolata</taxon>
        <taxon>Perkinsozoa</taxon>
        <taxon>Perkinsea</taxon>
        <taxon>Perkinsida</taxon>
        <taxon>Perkinsidae</taxon>
        <taxon>Perkinsus</taxon>
    </lineage>
</organism>
<keyword evidence="8" id="KW-1185">Reference proteome</keyword>
<gene>
    <name evidence="7" type="ORF">Pmar_PMAR012439</name>
</gene>
<feature type="compositionally biased region" description="Polar residues" evidence="5">
    <location>
        <begin position="58"/>
        <end position="68"/>
    </location>
</feature>